<dbReference type="InterPro" id="IPR027268">
    <property type="entry name" value="Peptidase_M4/M1_CTD_sf"/>
</dbReference>
<dbReference type="RefSeq" id="WP_317903155.1">
    <property type="nucleotide sequence ID" value="NZ_JAIRBC010000023.1"/>
</dbReference>
<dbReference type="Gene3D" id="1.10.390.10">
    <property type="entry name" value="Neutral Protease Domain 2"/>
    <property type="match status" value="1"/>
</dbReference>
<evidence type="ECO:0000259" key="2">
    <source>
        <dbReference type="Pfam" id="PF01433"/>
    </source>
</evidence>
<name>A0AAE3JQM4_9FLAO</name>
<evidence type="ECO:0000313" key="3">
    <source>
        <dbReference type="EMBL" id="MCG2462014.1"/>
    </source>
</evidence>
<dbReference type="EMBL" id="JAIRBC010000023">
    <property type="protein sequence ID" value="MCG2462014.1"/>
    <property type="molecule type" value="Genomic_DNA"/>
</dbReference>
<proteinExistence type="predicted"/>
<keyword evidence="1" id="KW-0732">Signal</keyword>
<accession>A0AAE3JQM4</accession>
<feature type="chain" id="PRO_5042011159" evidence="1">
    <location>
        <begin position="24"/>
        <end position="648"/>
    </location>
</feature>
<dbReference type="InterPro" id="IPR014782">
    <property type="entry name" value="Peptidase_M1_dom"/>
</dbReference>
<dbReference type="AlphaFoldDB" id="A0AAE3JQM4"/>
<dbReference type="SUPFAM" id="SSF55486">
    <property type="entry name" value="Metalloproteases ('zincins'), catalytic domain"/>
    <property type="match status" value="1"/>
</dbReference>
<keyword evidence="4" id="KW-1185">Reference proteome</keyword>
<dbReference type="GO" id="GO:0008237">
    <property type="term" value="F:metallopeptidase activity"/>
    <property type="evidence" value="ECO:0007669"/>
    <property type="project" value="InterPro"/>
</dbReference>
<protein>
    <submittedName>
        <fullName evidence="3">M1 family metallopeptidase</fullName>
    </submittedName>
</protein>
<comment type="caution">
    <text evidence="3">The sequence shown here is derived from an EMBL/GenBank/DDBJ whole genome shotgun (WGS) entry which is preliminary data.</text>
</comment>
<evidence type="ECO:0000313" key="4">
    <source>
        <dbReference type="Proteomes" id="UP001200642"/>
    </source>
</evidence>
<reference evidence="3" key="1">
    <citation type="submission" date="2023-02" db="EMBL/GenBank/DDBJ databases">
        <title>Genome of Flavobacteriaceae gen. nov. sp. strain F89.</title>
        <authorList>
            <person name="Wang Y."/>
        </authorList>
    </citation>
    <scope>NUCLEOTIDE SEQUENCE</scope>
    <source>
        <strain evidence="3">F89</strain>
    </source>
</reference>
<dbReference type="GO" id="GO:0008270">
    <property type="term" value="F:zinc ion binding"/>
    <property type="evidence" value="ECO:0007669"/>
    <property type="project" value="InterPro"/>
</dbReference>
<sequence length="648" mass="74564">MKHYTKVLTLFIVGLLVSFQSVAQEANKDNQALFGDFMDHNGNEYRTASGNPGPQYWQNEADYRIEATINEKENTLTGKETLTYTNNSPEPLDFIWMYVEQNRFEKNSRGNLTTPIGGNRYNGDVDGGYTITNLKAKVKKGVSSRHIITDTRMQVFFDEPIPANGGKGTVSMDFTYKIPVKGMDRMGRLDTENGTIYAMAQWYPRAAVFDDINGWNIEPYLGAGEFYLDYGDYDYYITAPYNHIVVGSGELQNPKEVLSTTMQDRMQKASKSNDRVYIVKPEEVNDNSIRAKKEGTLTWHFKMFNTRDVAFASSKAFIWDAAKINLPSGKAAMAQSVYPIESDGNDAWGRSTEYTKHSIENYSNMWLEYPYPTAVNVAAEINGMEYPGVSFCHWKSKGADLWGVTDHEFGHNWFPMIVGSNERRYPWMDEGFNTFINYYSSNQFNNGEYPDSLNETRNLVRRYLDPNMEGIDTYPDMANARNLAMTAYYKPATGLLLLREYILGHERFDNAFKSYIKAWAYKHPQPKDFFNHMNNVAGENLWWFWKGWFYGTGTIDISIDNVVNYQGNYIIVLSNKGDIPMPVVMKILYNDNTTETVKLPVEIWQRGNVWNYYLETDKTVKNVELDPEKIVPDVNFSNDSWPSQLYKN</sequence>
<feature type="domain" description="Peptidase M1 membrane alanine aminopeptidase" evidence="2">
    <location>
        <begin position="401"/>
        <end position="548"/>
    </location>
</feature>
<gene>
    <name evidence="3" type="ORF">K8352_14740</name>
</gene>
<evidence type="ECO:0000256" key="1">
    <source>
        <dbReference type="SAM" id="SignalP"/>
    </source>
</evidence>
<feature type="signal peptide" evidence="1">
    <location>
        <begin position="1"/>
        <end position="23"/>
    </location>
</feature>
<dbReference type="Pfam" id="PF01433">
    <property type="entry name" value="Peptidase_M1"/>
    <property type="match status" value="1"/>
</dbReference>
<organism evidence="3 4">
    <name type="scientific">Cerina litoralis</name>
    <dbReference type="NCBI Taxonomy" id="2874477"/>
    <lineage>
        <taxon>Bacteria</taxon>
        <taxon>Pseudomonadati</taxon>
        <taxon>Bacteroidota</taxon>
        <taxon>Flavobacteriia</taxon>
        <taxon>Flavobacteriales</taxon>
        <taxon>Flavobacteriaceae</taxon>
        <taxon>Cerina</taxon>
    </lineage>
</organism>
<dbReference type="CDD" id="cd09604">
    <property type="entry name" value="M1_APN_like"/>
    <property type="match status" value="1"/>
</dbReference>
<dbReference type="Proteomes" id="UP001200642">
    <property type="component" value="Unassembled WGS sequence"/>
</dbReference>